<dbReference type="Pfam" id="PF13540">
    <property type="entry name" value="RCC1_2"/>
    <property type="match status" value="2"/>
</dbReference>
<protein>
    <submittedName>
        <fullName evidence="3">Uncharacterized protein</fullName>
    </submittedName>
</protein>
<dbReference type="AlphaFoldDB" id="A0A061HEP2"/>
<reference evidence="3 4" key="1">
    <citation type="journal article" date="2013" name="Plant Cell">
        <title>The transition from a phytopathogenic smut ancestor to an anamorphic biocontrol agent deciphered by comparative whole-genome analysis.</title>
        <authorList>
            <person name="Lefebvre F."/>
            <person name="Joly D.L."/>
            <person name="Labbe C."/>
            <person name="Teichmann B."/>
            <person name="Linning R."/>
            <person name="Belzile F."/>
            <person name="Bakkeren G."/>
            <person name="Belanger R.R."/>
        </authorList>
    </citation>
    <scope>NUCLEOTIDE SEQUENCE [LARGE SCALE GENOMIC DNA]</scope>
    <source>
        <strain evidence="3 4">PF-1</strain>
    </source>
</reference>
<organism evidence="3 4">
    <name type="scientific">Pseudozyma flocculosa PF-1</name>
    <dbReference type="NCBI Taxonomy" id="1277687"/>
    <lineage>
        <taxon>Eukaryota</taxon>
        <taxon>Fungi</taxon>
        <taxon>Dikarya</taxon>
        <taxon>Basidiomycota</taxon>
        <taxon>Ustilaginomycotina</taxon>
        <taxon>Ustilaginomycetes</taxon>
        <taxon>Ustilaginales</taxon>
        <taxon>Ustilaginaceae</taxon>
        <taxon>Pseudozyma</taxon>
    </lineage>
</organism>
<dbReference type="Proteomes" id="UP000053664">
    <property type="component" value="Unassembled WGS sequence"/>
</dbReference>
<dbReference type="HOGENOM" id="CLU_611282_0_0_1"/>
<dbReference type="InterPro" id="IPR051553">
    <property type="entry name" value="Ran_GTPase-activating"/>
</dbReference>
<dbReference type="RefSeq" id="XP_007879078.1">
    <property type="nucleotide sequence ID" value="XM_007880887.1"/>
</dbReference>
<dbReference type="GO" id="GO:0005737">
    <property type="term" value="C:cytoplasm"/>
    <property type="evidence" value="ECO:0007669"/>
    <property type="project" value="TreeGrafter"/>
</dbReference>
<accession>A0A061HEP2</accession>
<dbReference type="PROSITE" id="PS00626">
    <property type="entry name" value="RCC1_2"/>
    <property type="match status" value="1"/>
</dbReference>
<evidence type="ECO:0000313" key="3">
    <source>
        <dbReference type="EMBL" id="EPQ29081.1"/>
    </source>
</evidence>
<dbReference type="SUPFAM" id="SSF50985">
    <property type="entry name" value="RCC1/BLIP-II"/>
    <property type="match status" value="1"/>
</dbReference>
<dbReference type="InterPro" id="IPR009091">
    <property type="entry name" value="RCC1/BLIP-II"/>
</dbReference>
<feature type="compositionally biased region" description="Polar residues" evidence="2">
    <location>
        <begin position="419"/>
        <end position="440"/>
    </location>
</feature>
<evidence type="ECO:0000313" key="4">
    <source>
        <dbReference type="Proteomes" id="UP000053664"/>
    </source>
</evidence>
<dbReference type="GO" id="GO:0005085">
    <property type="term" value="F:guanyl-nucleotide exchange factor activity"/>
    <property type="evidence" value="ECO:0007669"/>
    <property type="project" value="TreeGrafter"/>
</dbReference>
<dbReference type="OrthoDB" id="5370059at2759"/>
<dbReference type="eggNOG" id="KOG0941">
    <property type="taxonomic scope" value="Eukaryota"/>
</dbReference>
<dbReference type="PROSITE" id="PS50012">
    <property type="entry name" value="RCC1_3"/>
    <property type="match status" value="1"/>
</dbReference>
<dbReference type="Gene3D" id="2.130.10.30">
    <property type="entry name" value="Regulator of chromosome condensation 1/beta-lactamase-inhibitor protein II"/>
    <property type="match status" value="1"/>
</dbReference>
<evidence type="ECO:0000256" key="2">
    <source>
        <dbReference type="SAM" id="MobiDB-lite"/>
    </source>
</evidence>
<feature type="region of interest" description="Disordered" evidence="2">
    <location>
        <begin position="390"/>
        <end position="447"/>
    </location>
</feature>
<dbReference type="GeneID" id="19317480"/>
<gene>
    <name evidence="3" type="ORF">PFL1_03370</name>
</gene>
<dbReference type="EMBL" id="KE361632">
    <property type="protein sequence ID" value="EPQ29081.1"/>
    <property type="molecule type" value="Genomic_DNA"/>
</dbReference>
<dbReference type="PANTHER" id="PTHR45982:SF11">
    <property type="entry name" value="E3 UBIQUITIN-PROTEIN LIGASE HERC1 ISOFORM X1-RELATED"/>
    <property type="match status" value="1"/>
</dbReference>
<feature type="repeat" description="RCC1" evidence="1">
    <location>
        <begin position="313"/>
        <end position="376"/>
    </location>
</feature>
<name>A0A061HEP2_9BASI</name>
<evidence type="ECO:0000256" key="1">
    <source>
        <dbReference type="PROSITE-ProRule" id="PRU00235"/>
    </source>
</evidence>
<sequence>MEALSSPGRSDPQHSVVGLGSNLFRQIRQGCNQDKETLDLDHDADEIVIGPVACVGIDAQHQAILGVVAANWSQIIFRSARPDSLIARGYDYQSLQLHLDRICAQPCNDSKDRTVIAWLGEDAFTAYIDTDGLLQQLAPVSNASEGPRRIHGLGPWRTAAMDKRGRIVAIDLAGNAYLFASVSEMMAAANAVDSAELEDLQHRYRFAFPGAPDSRPVFTAVVAGWAHFVLVADSAIWPLWALGDTRFGVVPMPPRLSTAAKGAAGRLDGREERPDEELLVPLEFFSRFRAGFPTSVAQVACGGRHVLVRTDSGDVYGWGWNGQGQICRLQQQPGGVHDEALTQPVLVELPVQRGQAEPVIVDIACGSDHSVLVGQHGELWIAGSNEHGQLGMSWPSRQSSPSDADESLPTSLDAGERASSATQWRPSQHRAISQTATQWPCSDGPISHPAFGPRRPYAAQHAICGGWNTVIDVVTSTEPEPCSAKTMAEHGPA</sequence>
<dbReference type="KEGG" id="pfp:PFL1_03370"/>
<dbReference type="InterPro" id="IPR000408">
    <property type="entry name" value="Reg_chr_condens"/>
</dbReference>
<proteinExistence type="predicted"/>
<dbReference type="PANTHER" id="PTHR45982">
    <property type="entry name" value="REGULATOR OF CHROMOSOME CONDENSATION"/>
    <property type="match status" value="1"/>
</dbReference>